<proteinExistence type="predicted"/>
<accession>A0A3E1K6A9</accession>
<name>A0A3E1K6A9_9GAMM</name>
<evidence type="ECO:0008006" key="3">
    <source>
        <dbReference type="Google" id="ProtNLM"/>
    </source>
</evidence>
<gene>
    <name evidence="1" type="ORF">DZC52_12700</name>
</gene>
<organism evidence="1 2">
    <name type="scientific">Wenzhouxiangella sediminis</name>
    <dbReference type="NCBI Taxonomy" id="1792836"/>
    <lineage>
        <taxon>Bacteria</taxon>
        <taxon>Pseudomonadati</taxon>
        <taxon>Pseudomonadota</taxon>
        <taxon>Gammaproteobacteria</taxon>
        <taxon>Chromatiales</taxon>
        <taxon>Wenzhouxiangellaceae</taxon>
        <taxon>Wenzhouxiangella</taxon>
    </lineage>
</organism>
<dbReference type="Proteomes" id="UP000260351">
    <property type="component" value="Unassembled WGS sequence"/>
</dbReference>
<dbReference type="InterPro" id="IPR011659">
    <property type="entry name" value="WD40"/>
</dbReference>
<keyword evidence="2" id="KW-1185">Reference proteome</keyword>
<dbReference type="OrthoDB" id="240809at2"/>
<evidence type="ECO:0000313" key="1">
    <source>
        <dbReference type="EMBL" id="RFF29545.1"/>
    </source>
</evidence>
<dbReference type="AlphaFoldDB" id="A0A3E1K6A9"/>
<comment type="caution">
    <text evidence="1">The sequence shown here is derived from an EMBL/GenBank/DDBJ whole genome shotgun (WGS) entry which is preliminary data.</text>
</comment>
<evidence type="ECO:0000313" key="2">
    <source>
        <dbReference type="Proteomes" id="UP000260351"/>
    </source>
</evidence>
<sequence>MPVAAERLDGLTRIGQEITPYVTPDGRWLLFSRDGDLYWVTAQRLEQDQE</sequence>
<dbReference type="Pfam" id="PF07676">
    <property type="entry name" value="PD40"/>
    <property type="match status" value="1"/>
</dbReference>
<reference evidence="1 2" key="1">
    <citation type="submission" date="2018-08" db="EMBL/GenBank/DDBJ databases">
        <title>Wenzhouxiangella salilacus sp. nov., a novel bacterium isolated from a saline lake in Xinjiang Province, China.</title>
        <authorList>
            <person name="Han S."/>
        </authorList>
    </citation>
    <scope>NUCLEOTIDE SEQUENCE [LARGE SCALE GENOMIC DNA]</scope>
    <source>
        <strain evidence="1 2">XDB06</strain>
    </source>
</reference>
<dbReference type="EMBL" id="QUZK01000046">
    <property type="protein sequence ID" value="RFF29545.1"/>
    <property type="molecule type" value="Genomic_DNA"/>
</dbReference>
<protein>
    <recommendedName>
        <fullName evidence="3">Dipeptidylpeptidase IV N-terminal domain-containing protein</fullName>
    </recommendedName>
</protein>